<feature type="domain" description="DH" evidence="3">
    <location>
        <begin position="68"/>
        <end position="431"/>
    </location>
</feature>
<dbReference type="SUPFAM" id="SSF50729">
    <property type="entry name" value="PH domain-like"/>
    <property type="match status" value="1"/>
</dbReference>
<dbReference type="PROSITE" id="PS50010">
    <property type="entry name" value="DH_2"/>
    <property type="match status" value="2"/>
</dbReference>
<feature type="region of interest" description="Disordered" evidence="2">
    <location>
        <begin position="1643"/>
        <end position="1681"/>
    </location>
</feature>
<feature type="compositionally biased region" description="Low complexity" evidence="2">
    <location>
        <begin position="1728"/>
        <end position="1739"/>
    </location>
</feature>
<dbReference type="Gene3D" id="2.30.29.30">
    <property type="entry name" value="Pleckstrin-homology domain (PH domain)/Phosphotyrosine-binding domain (PTB)"/>
    <property type="match status" value="1"/>
</dbReference>
<feature type="region of interest" description="Disordered" evidence="2">
    <location>
        <begin position="2029"/>
        <end position="2068"/>
    </location>
</feature>
<comment type="caution">
    <text evidence="4">The sequence shown here is derived from an EMBL/GenBank/DDBJ whole genome shotgun (WGS) entry which is preliminary data.</text>
</comment>
<dbReference type="InterPro" id="IPR035899">
    <property type="entry name" value="DBL_dom_sf"/>
</dbReference>
<feature type="region of interest" description="Disordered" evidence="2">
    <location>
        <begin position="1"/>
        <end position="63"/>
    </location>
</feature>
<accession>A0A8I3ADS2</accession>
<gene>
    <name evidence="4" type="ORF">JVT61DRAFT_12999</name>
</gene>
<keyword evidence="5" id="KW-1185">Reference proteome</keyword>
<dbReference type="GO" id="GO:0005737">
    <property type="term" value="C:cytoplasm"/>
    <property type="evidence" value="ECO:0007669"/>
    <property type="project" value="TreeGrafter"/>
</dbReference>
<feature type="compositionally biased region" description="Polar residues" evidence="2">
    <location>
        <begin position="1819"/>
        <end position="1854"/>
    </location>
</feature>
<dbReference type="SUPFAM" id="SSF48065">
    <property type="entry name" value="DBL homology domain (DH-domain)"/>
    <property type="match status" value="2"/>
</dbReference>
<feature type="region of interest" description="Disordered" evidence="2">
    <location>
        <begin position="655"/>
        <end position="674"/>
    </location>
</feature>
<dbReference type="CDD" id="cd00160">
    <property type="entry name" value="RhoGEF"/>
    <property type="match status" value="1"/>
</dbReference>
<evidence type="ECO:0000256" key="1">
    <source>
        <dbReference type="SAM" id="Coils"/>
    </source>
</evidence>
<feature type="compositionally biased region" description="Pro residues" evidence="2">
    <location>
        <begin position="39"/>
        <end position="50"/>
    </location>
</feature>
<dbReference type="InterPro" id="IPR011993">
    <property type="entry name" value="PH-like_dom_sf"/>
</dbReference>
<feature type="compositionally biased region" description="Low complexity" evidence="2">
    <location>
        <begin position="824"/>
        <end position="834"/>
    </location>
</feature>
<feature type="compositionally biased region" description="Basic residues" evidence="2">
    <location>
        <begin position="1717"/>
        <end position="1727"/>
    </location>
</feature>
<feature type="compositionally biased region" description="Polar residues" evidence="2">
    <location>
        <begin position="1"/>
        <end position="35"/>
    </location>
</feature>
<keyword evidence="1" id="KW-0175">Coiled coil</keyword>
<evidence type="ECO:0000256" key="2">
    <source>
        <dbReference type="SAM" id="MobiDB-lite"/>
    </source>
</evidence>
<feature type="compositionally biased region" description="Low complexity" evidence="2">
    <location>
        <begin position="2037"/>
        <end position="2054"/>
    </location>
</feature>
<feature type="compositionally biased region" description="Acidic residues" evidence="2">
    <location>
        <begin position="1754"/>
        <end position="1764"/>
    </location>
</feature>
<feature type="compositionally biased region" description="Polar residues" evidence="2">
    <location>
        <begin position="1985"/>
        <end position="2000"/>
    </location>
</feature>
<proteinExistence type="predicted"/>
<dbReference type="PANTHER" id="PTHR12673:SF270">
    <property type="entry name" value="FYVE-TYPE DOMAIN-CONTAINING PROTEIN"/>
    <property type="match status" value="1"/>
</dbReference>
<dbReference type="SMART" id="SM00325">
    <property type="entry name" value="RhoGEF"/>
    <property type="match status" value="1"/>
</dbReference>
<feature type="compositionally biased region" description="Low complexity" evidence="2">
    <location>
        <begin position="1667"/>
        <end position="1681"/>
    </location>
</feature>
<dbReference type="Gene3D" id="1.20.900.10">
    <property type="entry name" value="Dbl homology (DH) domain"/>
    <property type="match status" value="2"/>
</dbReference>
<feature type="domain" description="DH" evidence="3">
    <location>
        <begin position="1108"/>
        <end position="1302"/>
    </location>
</feature>
<dbReference type="PANTHER" id="PTHR12673">
    <property type="entry name" value="FACIOGENITAL DYSPLASIA PROTEIN"/>
    <property type="match status" value="1"/>
</dbReference>
<protein>
    <recommendedName>
        <fullName evidence="3">DH domain-containing protein</fullName>
    </recommendedName>
</protein>
<organism evidence="4 5">
    <name type="scientific">Boletus reticuloceps</name>
    <dbReference type="NCBI Taxonomy" id="495285"/>
    <lineage>
        <taxon>Eukaryota</taxon>
        <taxon>Fungi</taxon>
        <taxon>Dikarya</taxon>
        <taxon>Basidiomycota</taxon>
        <taxon>Agaricomycotina</taxon>
        <taxon>Agaricomycetes</taxon>
        <taxon>Agaricomycetidae</taxon>
        <taxon>Boletales</taxon>
        <taxon>Boletineae</taxon>
        <taxon>Boletaceae</taxon>
        <taxon>Boletoideae</taxon>
        <taxon>Boletus</taxon>
    </lineage>
</organism>
<evidence type="ECO:0000313" key="4">
    <source>
        <dbReference type="EMBL" id="KAG6378726.1"/>
    </source>
</evidence>
<reference evidence="4" key="1">
    <citation type="submission" date="2021-03" db="EMBL/GenBank/DDBJ databases">
        <title>Evolutionary innovations through gain and loss of genes in the ectomycorrhizal Boletales.</title>
        <authorList>
            <person name="Wu G."/>
            <person name="Miyauchi S."/>
            <person name="Morin E."/>
            <person name="Yang Z.-L."/>
            <person name="Xu J."/>
            <person name="Martin F.M."/>
        </authorList>
    </citation>
    <scope>NUCLEOTIDE SEQUENCE</scope>
    <source>
        <strain evidence="4">BR01</strain>
    </source>
</reference>
<feature type="coiled-coil region" evidence="1">
    <location>
        <begin position="2229"/>
        <end position="2256"/>
    </location>
</feature>
<dbReference type="InterPro" id="IPR000219">
    <property type="entry name" value="DH_dom"/>
</dbReference>
<dbReference type="Pfam" id="PF00621">
    <property type="entry name" value="RhoGEF"/>
    <property type="match status" value="2"/>
</dbReference>
<evidence type="ECO:0000313" key="5">
    <source>
        <dbReference type="Proteomes" id="UP000683000"/>
    </source>
</evidence>
<evidence type="ECO:0000259" key="3">
    <source>
        <dbReference type="PROSITE" id="PS50010"/>
    </source>
</evidence>
<dbReference type="InterPro" id="IPR051092">
    <property type="entry name" value="FYVE_RhoGEF_PH"/>
</dbReference>
<dbReference type="EMBL" id="JAGFBS010000006">
    <property type="protein sequence ID" value="KAG6378726.1"/>
    <property type="molecule type" value="Genomic_DNA"/>
</dbReference>
<feature type="coiled-coil region" evidence="1">
    <location>
        <begin position="2154"/>
        <end position="2188"/>
    </location>
</feature>
<dbReference type="OrthoDB" id="660555at2759"/>
<feature type="compositionally biased region" description="Polar residues" evidence="2">
    <location>
        <begin position="1892"/>
        <end position="1909"/>
    </location>
</feature>
<feature type="region of interest" description="Disordered" evidence="2">
    <location>
        <begin position="1701"/>
        <end position="1766"/>
    </location>
</feature>
<sequence>MIPITASSPPSQNVPRSRSLSSRPNKPTPSTTRRTASLPPMPHSCPPVLLPPHSSDLVPPASERESARRYHALSELLATELGYLVDLRTLVSVYLRLLPVLKNRSSLPLSHGSSSNPAIAYLARPPSIQVLYSQPTAFRNYSHPHLARSTYSVTTHPGDSFPSGSALSHSMPTRVERCTTRHLFSASDLDAITRNAEDILEFHEKLVQRLRQLVSPFGISMTPREILAQNNGLSHHNLLIDVHPVINAVSTVFVDHASSFDQYQSFCSGHSEAFDIVRKVQHRYPTEWDAFELRCAALAAEMQSLDVAEDFIPSSESRRRLWDLCKRRHSLSSLDALSIENMHPLSTSESSHTDRETSSKRPRLMFMDYMIKPVQRVCRYPLLFDQLQERTGTQRFSDALAKSTSTPRDGQDAVKTALRTMRTVASLVDEARRQQDLFATSVQIVSRITQGLLTSAASHNRPSQSASLSTFLSSLPPCHLSGSLDVIHYRGTNMARLGTVRAKYLGAFLFPGGFLVLVKVAKSKAYEPKHWFNLRAFELVDSNLDDVLLPSWFRLSSKAHMFEFAASCRREKDIWVDAVRRAIAEDVPWSDEPPSSLRVDFVASLLENVQFETISPLPTIQSIPELDDVESVVPIPGENPSVTQRDSQIRLRVENSATAPPVAGPSRRSSLGTYPAPMLESNTFHLVRSTASAREQVDRGLLDVFSEKCLTARFHAHTHEEDLFESQRVTRSFSRSSALTMASAMSVAAKNRLTKRESVLVPRKKSFVECNGVSDTENCMASLFAAGPKPVKGRQHPSKLKIVALTKATSQEGDEGGNEPALESPSPMSHCSSASVSFATPITPLTTPAPLPIPTGNADNIHSHSEFLNVRQTHWTPKRSKSMIENVRGLFAPRPASATTALSRESSTRSSVSNSSLLRWWSRESLRRRVRSAPDVPGEELPSALTTRSLHVEAATRSLLATTDRPYSQPDLHFLYSDTVGPPTTEFGVDPSPQKKGIFSSRSSRRRSLASTPSSERKVVPLASGDDATPRKRAETPLTKRVFYCGVVVEGCEGGKRLPDDVQDLVLSLGDPWLGRDDNNILPSATETTMAHHTGELQRKRSVTDLSALSEVINELVNTERSYVKRLRILKNDYADPLRQFSKSKSTAILPPYEAKTLFGNIDNLLPVNEAFLVDLEKMVAPNGSRNIGDVALRHFKDLRGFEHYKQYYVKREEAQSIFEREMMKKSSGFAAYIDRIKYSSADTRNRVGLRELLMDPVQRIPRYTLLFRTMIKFMGPDDAQRPKLIEADEIASKIASAETDDHTRRAAVLYCLSATIDGFPAGLISNSRRFIDCIDVEDIIVDGPPGASSSTSSISATSLHCTLFLFDDKLMIVKRPGNGEKSGRLLSGLDEVEKLAKTGGLPLGMKKSGMSCRGVFDLCEVVVSDVGDAELHVYIENSPQDQGDKWSGRPFRSFSVVFPPSPINLDPTRTLTEKERFLENLWSAQAKYRTKAGQSVVLCADEKEVEVRGGRTTVARTYFNVYQRTAFLQESKKTKIVMHIDPQGTADPLPFGMGGPPYVIVRVHPMAGEISRYSVSSSDPNDDPEEEIVQTSRIPGRIVQTIHQYGLFKFRTGNDSRPATPTASAKSRAHIFSLDAISRNLFNTRPGSSRGELFGTSIGSHRRTKSSVSRSSTHTQTTTTADGSLAKFSYRSGSTNTAATSLISGDEDSSANKSSTSHRKLVKRGRSPGSGRSSPQPGYLASRSVSHEQRDGGDDEGGDDEQMILDRSDPDLTMRLELARRNSQSQHGKYIPTPTMEKPVEDTIYEEEPPPQLRPMSRASTARENSLQGSRQASSSPTRGLPTPSQLDTPQTVESRRFGPRSPSPRPPASPVVLPLQEPPSADSGMEDESFSFQDLEQSTLTLDNATPSPLPRSKRQAFGPYRIDSTPKATNGVATQFSNIEPLSIKKKSSTRSGHNSHTPTRKFRTSPLSKMTGRVVSPRKVSPQTSKLPRSSFSHLTAESTENISQLIALARDEVESSHRAVKRMKTEVTELRSNSSSSPVDSWSSPSPDKSFARGSQRTNLPPITKEAQQRMKEMRHLINKRQVEGPTTPLNRARNYVGEGTMSKAPEMGNAMVLTRLEESLADADQSMARTISHHEALRSDFEQFTLELKEKAVDLDRTRVELQNTKRQCELVKSLLADATAEKEIMYEAFNEELDAMYDDANLPHEEAWVSMTKDLCQTKESRNALSKENSGLKRKIAELESEKEEWAVLLRVHGPIS</sequence>
<dbReference type="GO" id="GO:0005085">
    <property type="term" value="F:guanyl-nucleotide exchange factor activity"/>
    <property type="evidence" value="ECO:0007669"/>
    <property type="project" value="InterPro"/>
</dbReference>
<feature type="compositionally biased region" description="Polar residues" evidence="2">
    <location>
        <begin position="1929"/>
        <end position="1943"/>
    </location>
</feature>
<feature type="region of interest" description="Disordered" evidence="2">
    <location>
        <begin position="984"/>
        <end position="1033"/>
    </location>
</feature>
<dbReference type="Proteomes" id="UP000683000">
    <property type="component" value="Unassembled WGS sequence"/>
</dbReference>
<feature type="region of interest" description="Disordered" evidence="2">
    <location>
        <begin position="808"/>
        <end position="834"/>
    </location>
</feature>
<feature type="region of interest" description="Disordered" evidence="2">
    <location>
        <begin position="1781"/>
        <end position="2000"/>
    </location>
</feature>
<name>A0A8I3ADS2_9AGAM</name>